<proteinExistence type="predicted"/>
<organism evidence="1 2">
    <name type="scientific">Pleuronectes platessa</name>
    <name type="common">European plaice</name>
    <dbReference type="NCBI Taxonomy" id="8262"/>
    <lineage>
        <taxon>Eukaryota</taxon>
        <taxon>Metazoa</taxon>
        <taxon>Chordata</taxon>
        <taxon>Craniata</taxon>
        <taxon>Vertebrata</taxon>
        <taxon>Euteleostomi</taxon>
        <taxon>Actinopterygii</taxon>
        <taxon>Neopterygii</taxon>
        <taxon>Teleostei</taxon>
        <taxon>Neoteleostei</taxon>
        <taxon>Acanthomorphata</taxon>
        <taxon>Carangaria</taxon>
        <taxon>Pleuronectiformes</taxon>
        <taxon>Pleuronectoidei</taxon>
        <taxon>Pleuronectidae</taxon>
        <taxon>Pleuronectes</taxon>
    </lineage>
</organism>
<reference evidence="1" key="1">
    <citation type="submission" date="2020-03" db="EMBL/GenBank/DDBJ databases">
        <authorList>
            <person name="Weist P."/>
        </authorList>
    </citation>
    <scope>NUCLEOTIDE SEQUENCE</scope>
</reference>
<comment type="caution">
    <text evidence="1">The sequence shown here is derived from an EMBL/GenBank/DDBJ whole genome shotgun (WGS) entry which is preliminary data.</text>
</comment>
<name>A0A9N7W029_PLEPL</name>
<dbReference type="EMBL" id="CADEAL010004414">
    <property type="protein sequence ID" value="CAB1459039.1"/>
    <property type="molecule type" value="Genomic_DNA"/>
</dbReference>
<accession>A0A9N7W029</accession>
<dbReference type="Proteomes" id="UP001153269">
    <property type="component" value="Unassembled WGS sequence"/>
</dbReference>
<keyword evidence="2" id="KW-1185">Reference proteome</keyword>
<protein>
    <submittedName>
        <fullName evidence="1">Uncharacterized protein</fullName>
    </submittedName>
</protein>
<gene>
    <name evidence="1" type="ORF">PLEPLA_LOCUS46875</name>
</gene>
<evidence type="ECO:0000313" key="2">
    <source>
        <dbReference type="Proteomes" id="UP001153269"/>
    </source>
</evidence>
<sequence>MIQENRTGSHDTHAIYIQEDSLSCINSAFSFPGQDLKALRAPLAVHTTGGYANHHSTGAYYGNLQGSVCPPSPPT</sequence>
<evidence type="ECO:0000313" key="1">
    <source>
        <dbReference type="EMBL" id="CAB1459039.1"/>
    </source>
</evidence>
<dbReference type="AlphaFoldDB" id="A0A9N7W029"/>